<feature type="compositionally biased region" description="Basic and acidic residues" evidence="1">
    <location>
        <begin position="1"/>
        <end position="10"/>
    </location>
</feature>
<protein>
    <submittedName>
        <fullName evidence="2">Uncharacterized protein</fullName>
    </submittedName>
</protein>
<feature type="region of interest" description="Disordered" evidence="1">
    <location>
        <begin position="1"/>
        <end position="68"/>
    </location>
</feature>
<name>A0A6A6S067_9PLEO</name>
<proteinExistence type="predicted"/>
<reference evidence="2" key="1">
    <citation type="journal article" date="2020" name="Stud. Mycol.">
        <title>101 Dothideomycetes genomes: a test case for predicting lifestyles and emergence of pathogens.</title>
        <authorList>
            <person name="Haridas S."/>
            <person name="Albert R."/>
            <person name="Binder M."/>
            <person name="Bloem J."/>
            <person name="Labutti K."/>
            <person name="Salamov A."/>
            <person name="Andreopoulos B."/>
            <person name="Baker S."/>
            <person name="Barry K."/>
            <person name="Bills G."/>
            <person name="Bluhm B."/>
            <person name="Cannon C."/>
            <person name="Castanera R."/>
            <person name="Culley D."/>
            <person name="Daum C."/>
            <person name="Ezra D."/>
            <person name="Gonzalez J."/>
            <person name="Henrissat B."/>
            <person name="Kuo A."/>
            <person name="Liang C."/>
            <person name="Lipzen A."/>
            <person name="Lutzoni F."/>
            <person name="Magnuson J."/>
            <person name="Mondo S."/>
            <person name="Nolan M."/>
            <person name="Ohm R."/>
            <person name="Pangilinan J."/>
            <person name="Park H.-J."/>
            <person name="Ramirez L."/>
            <person name="Alfaro M."/>
            <person name="Sun H."/>
            <person name="Tritt A."/>
            <person name="Yoshinaga Y."/>
            <person name="Zwiers L.-H."/>
            <person name="Turgeon B."/>
            <person name="Goodwin S."/>
            <person name="Spatafora J."/>
            <person name="Crous P."/>
            <person name="Grigoriev I."/>
        </authorList>
    </citation>
    <scope>NUCLEOTIDE SEQUENCE</scope>
    <source>
        <strain evidence="2">CBS 473.64</strain>
    </source>
</reference>
<dbReference type="Proteomes" id="UP000799753">
    <property type="component" value="Unassembled WGS sequence"/>
</dbReference>
<gene>
    <name evidence="2" type="ORF">P280DRAFT_469592</name>
</gene>
<sequence>MHGDTRRVGQTDRQVMQGKFSPIDSLGTYRARDPCSPSFHVPSVPQMPVSDGQRRDSDVDREETERDAEVCGRGNQLWLISPVPSHTWQVVRPVVLQSPQPLPLQVSHLIEPWPWQVGHCIALDLFGGERRGAGGMDGRYGIRSRWVVGGGDGQGEVGFGKMA</sequence>
<keyword evidence="3" id="KW-1185">Reference proteome</keyword>
<organism evidence="2 3">
    <name type="scientific">Massarina eburnea CBS 473.64</name>
    <dbReference type="NCBI Taxonomy" id="1395130"/>
    <lineage>
        <taxon>Eukaryota</taxon>
        <taxon>Fungi</taxon>
        <taxon>Dikarya</taxon>
        <taxon>Ascomycota</taxon>
        <taxon>Pezizomycotina</taxon>
        <taxon>Dothideomycetes</taxon>
        <taxon>Pleosporomycetidae</taxon>
        <taxon>Pleosporales</taxon>
        <taxon>Massarineae</taxon>
        <taxon>Massarinaceae</taxon>
        <taxon>Massarina</taxon>
    </lineage>
</organism>
<evidence type="ECO:0000256" key="1">
    <source>
        <dbReference type="SAM" id="MobiDB-lite"/>
    </source>
</evidence>
<evidence type="ECO:0000313" key="2">
    <source>
        <dbReference type="EMBL" id="KAF2640905.1"/>
    </source>
</evidence>
<dbReference type="EMBL" id="MU006784">
    <property type="protein sequence ID" value="KAF2640905.1"/>
    <property type="molecule type" value="Genomic_DNA"/>
</dbReference>
<evidence type="ECO:0000313" key="3">
    <source>
        <dbReference type="Proteomes" id="UP000799753"/>
    </source>
</evidence>
<feature type="compositionally biased region" description="Basic and acidic residues" evidence="1">
    <location>
        <begin position="52"/>
        <end position="68"/>
    </location>
</feature>
<dbReference type="AlphaFoldDB" id="A0A6A6S067"/>
<accession>A0A6A6S067</accession>